<evidence type="ECO:0000313" key="2">
    <source>
        <dbReference type="Proteomes" id="UP000803844"/>
    </source>
</evidence>
<dbReference type="InterPro" id="IPR029063">
    <property type="entry name" value="SAM-dependent_MTases_sf"/>
</dbReference>
<dbReference type="RefSeq" id="XP_040776108.1">
    <property type="nucleotide sequence ID" value="XM_040922228.1"/>
</dbReference>
<dbReference type="GeneID" id="63839357"/>
<dbReference type="PANTHER" id="PTHR39290">
    <property type="entry name" value="C3H1-TYPE DOMAIN-CONTAINING PROTEIN-RELATED"/>
    <property type="match status" value="1"/>
</dbReference>
<sequence length="389" mass="41670">MAKQPSCVGSSNFDPAALAKDPETTSRVASLLQKDDFAGAIKAYFSLPPNDTYAYHAISTVYLNQVQHIVNLGGVNGLHAWYAAPSSSSSSSSSSPPLPGPPSRQDVEAYISIFLPNTLTSSALKAFGANAKRDSIRASVAAHLTSKRYLHPGGPHLNIPKKKATAKDIPSNPYFDFWAWSCLNLEWCGPNPESEARSQSHHLLPVLMHHFGCAVPSYESLEVLRLVAAGRTVADVGSGNGYWAFMLRQHGVAVAPVDSAQSEWRATWVGDTAIMDGVKWLGRNGGGEDLVLLMVYPVVGGGAGGGAEGGFTRDLLKAYKGDTLAVVGTQNHNGYTSFRDCTLDEYMEREQPGWTKVVQIPLPSFAGKDEALFVYQRGAKLGSALNNAT</sequence>
<proteinExistence type="predicted"/>
<reference evidence="1" key="1">
    <citation type="journal article" date="2020" name="Phytopathology">
        <title>Genome sequence of the chestnut blight fungus Cryphonectria parasitica EP155: A fundamental resource for an archetypical invasive plant pathogen.</title>
        <authorList>
            <person name="Crouch J.A."/>
            <person name="Dawe A."/>
            <person name="Aerts A."/>
            <person name="Barry K."/>
            <person name="Churchill A.C.L."/>
            <person name="Grimwood J."/>
            <person name="Hillman B."/>
            <person name="Milgroom M.G."/>
            <person name="Pangilinan J."/>
            <person name="Smith M."/>
            <person name="Salamov A."/>
            <person name="Schmutz J."/>
            <person name="Yadav J."/>
            <person name="Grigoriev I.V."/>
            <person name="Nuss D."/>
        </authorList>
    </citation>
    <scope>NUCLEOTIDE SEQUENCE</scope>
    <source>
        <strain evidence="1">EP155</strain>
    </source>
</reference>
<keyword evidence="2" id="KW-1185">Reference proteome</keyword>
<dbReference type="Proteomes" id="UP000803844">
    <property type="component" value="Unassembled WGS sequence"/>
</dbReference>
<comment type="caution">
    <text evidence="1">The sequence shown here is derived from an EMBL/GenBank/DDBJ whole genome shotgun (WGS) entry which is preliminary data.</text>
</comment>
<evidence type="ECO:0000313" key="1">
    <source>
        <dbReference type="EMBL" id="KAF3765147.1"/>
    </source>
</evidence>
<dbReference type="EMBL" id="MU032348">
    <property type="protein sequence ID" value="KAF3765147.1"/>
    <property type="molecule type" value="Genomic_DNA"/>
</dbReference>
<name>A0A9P4Y2G9_CRYP1</name>
<dbReference type="AlphaFoldDB" id="A0A9P4Y2G9"/>
<protein>
    <submittedName>
        <fullName evidence="1">Uncharacterized protein</fullName>
    </submittedName>
</protein>
<dbReference type="OrthoDB" id="5411518at2759"/>
<dbReference type="SUPFAM" id="SSF53335">
    <property type="entry name" value="S-adenosyl-L-methionine-dependent methyltransferases"/>
    <property type="match status" value="1"/>
</dbReference>
<organism evidence="1 2">
    <name type="scientific">Cryphonectria parasitica (strain ATCC 38755 / EP155)</name>
    <dbReference type="NCBI Taxonomy" id="660469"/>
    <lineage>
        <taxon>Eukaryota</taxon>
        <taxon>Fungi</taxon>
        <taxon>Dikarya</taxon>
        <taxon>Ascomycota</taxon>
        <taxon>Pezizomycotina</taxon>
        <taxon>Sordariomycetes</taxon>
        <taxon>Sordariomycetidae</taxon>
        <taxon>Diaporthales</taxon>
        <taxon>Cryphonectriaceae</taxon>
        <taxon>Cryphonectria-Endothia species complex</taxon>
        <taxon>Cryphonectria</taxon>
    </lineage>
</organism>
<dbReference type="PANTHER" id="PTHR39290:SF6">
    <property type="entry name" value="S-ADENOSYL-L-METHIONINE-DEPENDENT METHYLTRANSFERASES SUPERFAMILY PROTEIN"/>
    <property type="match status" value="1"/>
</dbReference>
<accession>A0A9P4Y2G9</accession>
<gene>
    <name evidence="1" type="ORF">M406DRAFT_346892</name>
</gene>